<evidence type="ECO:0000313" key="2">
    <source>
        <dbReference type="Proteomes" id="UP001296104"/>
    </source>
</evidence>
<reference evidence="1" key="1">
    <citation type="submission" date="2023-11" db="EMBL/GenBank/DDBJ databases">
        <authorList>
            <person name="Alioto T."/>
            <person name="Alioto T."/>
            <person name="Gomez Garrido J."/>
        </authorList>
    </citation>
    <scope>NUCLEOTIDE SEQUENCE</scope>
</reference>
<comment type="caution">
    <text evidence="1">The sequence shown here is derived from an EMBL/GenBank/DDBJ whole genome shotgun (WGS) entry which is preliminary data.</text>
</comment>
<protein>
    <submittedName>
        <fullName evidence="1">Uncharacterized protein</fullName>
    </submittedName>
</protein>
<keyword evidence="2" id="KW-1185">Reference proteome</keyword>
<name>A0AAI8Z9M7_9PEZI</name>
<proteinExistence type="predicted"/>
<gene>
    <name evidence="1" type="ORF">LECACI_7A010154</name>
</gene>
<dbReference type="EMBL" id="CAVMBE010000164">
    <property type="protein sequence ID" value="CAK4034996.1"/>
    <property type="molecule type" value="Genomic_DNA"/>
</dbReference>
<accession>A0AAI8Z9M7</accession>
<sequence length="127" mass="14169">MYAANGGRRKDEAQEAWAPYYIAPGRSKREVLCLRRNKEILEKQQRNREQEDCVGRNGFTAASASMAPARPFTAHANAECILIVNAFGVRYLIVNAFVVNTFVLDTFVVNTFVIGELVVNAFVAKRG</sequence>
<dbReference type="AlphaFoldDB" id="A0AAI8Z9M7"/>
<dbReference type="Proteomes" id="UP001296104">
    <property type="component" value="Unassembled WGS sequence"/>
</dbReference>
<evidence type="ECO:0000313" key="1">
    <source>
        <dbReference type="EMBL" id="CAK4034996.1"/>
    </source>
</evidence>
<organism evidence="1 2">
    <name type="scientific">Lecanosticta acicola</name>
    <dbReference type="NCBI Taxonomy" id="111012"/>
    <lineage>
        <taxon>Eukaryota</taxon>
        <taxon>Fungi</taxon>
        <taxon>Dikarya</taxon>
        <taxon>Ascomycota</taxon>
        <taxon>Pezizomycotina</taxon>
        <taxon>Dothideomycetes</taxon>
        <taxon>Dothideomycetidae</taxon>
        <taxon>Mycosphaerellales</taxon>
        <taxon>Mycosphaerellaceae</taxon>
        <taxon>Lecanosticta</taxon>
    </lineage>
</organism>